<evidence type="ECO:0000256" key="1">
    <source>
        <dbReference type="ARBA" id="ARBA00006723"/>
    </source>
</evidence>
<gene>
    <name evidence="4" type="ORF">C666_03905</name>
</gene>
<dbReference type="RefSeq" id="WP_004334032.1">
    <property type="nucleotide sequence ID" value="NZ_AMXE01000007.1"/>
</dbReference>
<name>N6YEQ4_THAL4</name>
<dbReference type="Proteomes" id="UP000013232">
    <property type="component" value="Unassembled WGS sequence"/>
</dbReference>
<dbReference type="OrthoDB" id="9804765at2"/>
<dbReference type="InterPro" id="IPR004370">
    <property type="entry name" value="4-OT-like_dom"/>
</dbReference>
<keyword evidence="5" id="KW-1185">Reference proteome</keyword>
<evidence type="ECO:0000313" key="4">
    <source>
        <dbReference type="EMBL" id="ENO90000.1"/>
    </source>
</evidence>
<evidence type="ECO:0000256" key="2">
    <source>
        <dbReference type="ARBA" id="ARBA00023235"/>
    </source>
</evidence>
<organism evidence="4 5">
    <name type="scientific">Thauera linaloolentis (strain DSM 12138 / JCM 21573 / CCUG 41526 / CIP 105981 / IAM 15112 / NBRC 102519 / 47Lol)</name>
    <dbReference type="NCBI Taxonomy" id="1123367"/>
    <lineage>
        <taxon>Bacteria</taxon>
        <taxon>Pseudomonadati</taxon>
        <taxon>Pseudomonadota</taxon>
        <taxon>Betaproteobacteria</taxon>
        <taxon>Rhodocyclales</taxon>
        <taxon>Zoogloeaceae</taxon>
        <taxon>Thauera</taxon>
    </lineage>
</organism>
<dbReference type="eggNOG" id="COG1942">
    <property type="taxonomic scope" value="Bacteria"/>
</dbReference>
<dbReference type="STRING" id="1123367.GCA_000621305_02664"/>
<dbReference type="EMBL" id="AMXE01000007">
    <property type="protein sequence ID" value="ENO90000.1"/>
    <property type="molecule type" value="Genomic_DNA"/>
</dbReference>
<dbReference type="Pfam" id="PF01361">
    <property type="entry name" value="Tautomerase"/>
    <property type="match status" value="1"/>
</dbReference>
<dbReference type="PANTHER" id="PTHR35530">
    <property type="entry name" value="TAUTOMERASE-RELATED"/>
    <property type="match status" value="1"/>
</dbReference>
<evidence type="ECO:0000259" key="3">
    <source>
        <dbReference type="Pfam" id="PF01361"/>
    </source>
</evidence>
<dbReference type="PANTHER" id="PTHR35530:SF1">
    <property type="entry name" value="2-HYDROXYMUCONATE TAUTOMERASE"/>
    <property type="match status" value="1"/>
</dbReference>
<sequence>MPVVNFHLVEGRATPQQEAALLKGACALYCEVLRASLERVRAFITRHAPAHVLVAGELVGDDGPHAPVFDFIVLEGRPLEERQRLLAGFTTLLVDILGVERALVRGSCTPVHPENWAIGGRPASELRADEVRARAQRAADGAA</sequence>
<proteinExistence type="inferred from homology"/>
<comment type="caution">
    <text evidence="4">The sequence shown here is derived from an EMBL/GenBank/DDBJ whole genome shotgun (WGS) entry which is preliminary data.</text>
</comment>
<dbReference type="InterPro" id="IPR014347">
    <property type="entry name" value="Tautomerase/MIF_sf"/>
</dbReference>
<evidence type="ECO:0000313" key="5">
    <source>
        <dbReference type="Proteomes" id="UP000013232"/>
    </source>
</evidence>
<protein>
    <recommendedName>
        <fullName evidence="3">4-oxalocrotonate tautomerase-like domain-containing protein</fullName>
    </recommendedName>
</protein>
<dbReference type="AlphaFoldDB" id="N6YEQ4"/>
<dbReference type="Gene3D" id="3.30.429.10">
    <property type="entry name" value="Macrophage Migration Inhibitory Factor"/>
    <property type="match status" value="2"/>
</dbReference>
<keyword evidence="2" id="KW-0413">Isomerase</keyword>
<accession>N6YEQ4</accession>
<reference evidence="4 5" key="1">
    <citation type="submission" date="2012-09" db="EMBL/GenBank/DDBJ databases">
        <title>Draft Genome Sequences of 6 Strains from Genus Thauera.</title>
        <authorList>
            <person name="Liu B."/>
            <person name="Shapleigh J.P."/>
            <person name="Frostegard A.H."/>
        </authorList>
    </citation>
    <scope>NUCLEOTIDE SEQUENCE [LARGE SCALE GENOMIC DNA]</scope>
    <source>
        <strain evidence="5">47Lol / DSM 12138</strain>
    </source>
</reference>
<dbReference type="GO" id="GO:0016853">
    <property type="term" value="F:isomerase activity"/>
    <property type="evidence" value="ECO:0007669"/>
    <property type="project" value="UniProtKB-KW"/>
</dbReference>
<dbReference type="SUPFAM" id="SSF55331">
    <property type="entry name" value="Tautomerase/MIF"/>
    <property type="match status" value="1"/>
</dbReference>
<feature type="domain" description="4-oxalocrotonate tautomerase-like" evidence="3">
    <location>
        <begin position="2"/>
        <end position="61"/>
    </location>
</feature>
<comment type="similarity">
    <text evidence="1">Belongs to the 4-oxalocrotonate tautomerase family.</text>
</comment>